<evidence type="ECO:0000259" key="5">
    <source>
        <dbReference type="Pfam" id="PF16315"/>
    </source>
</evidence>
<dbReference type="Gene3D" id="2.160.20.10">
    <property type="entry name" value="Single-stranded right-handed beta-helix, Pectin lyase-like"/>
    <property type="match status" value="1"/>
</dbReference>
<dbReference type="InterPro" id="IPR032532">
    <property type="entry name" value="DUF4955"/>
</dbReference>
<keyword evidence="8" id="KW-0614">Plasmid</keyword>
<dbReference type="SUPFAM" id="SSF51126">
    <property type="entry name" value="Pectin lyase-like"/>
    <property type="match status" value="1"/>
</dbReference>
<keyword evidence="9" id="KW-1185">Reference proteome</keyword>
<feature type="chain" id="PRO_5045108755" evidence="4">
    <location>
        <begin position="25"/>
        <end position="1835"/>
    </location>
</feature>
<feature type="domain" description="DUF4955" evidence="5">
    <location>
        <begin position="1067"/>
        <end position="1222"/>
    </location>
</feature>
<evidence type="ECO:0000256" key="2">
    <source>
        <dbReference type="ARBA" id="ARBA00022525"/>
    </source>
</evidence>
<dbReference type="InterPro" id="IPR011050">
    <property type="entry name" value="Pectin_lyase_fold/virulence"/>
</dbReference>
<organism evidence="8 9">
    <name type="scientific">Flammeovirga kamogawensis</name>
    <dbReference type="NCBI Taxonomy" id="373891"/>
    <lineage>
        <taxon>Bacteria</taxon>
        <taxon>Pseudomonadati</taxon>
        <taxon>Bacteroidota</taxon>
        <taxon>Cytophagia</taxon>
        <taxon>Cytophagales</taxon>
        <taxon>Flammeovirgaceae</taxon>
        <taxon>Flammeovirga</taxon>
    </lineage>
</organism>
<reference evidence="8 9" key="1">
    <citation type="submission" date="2021-05" db="EMBL/GenBank/DDBJ databases">
        <title>Comparative genomic studies on the polysaccharide-degrading batcterial strains of the Flammeovirga genus.</title>
        <authorList>
            <person name="Zewei F."/>
            <person name="Zheng Z."/>
            <person name="Yu L."/>
            <person name="Ruyue G."/>
            <person name="Yanhong M."/>
            <person name="Yuanyuan C."/>
            <person name="Jingyan G."/>
            <person name="Wenjun H."/>
        </authorList>
    </citation>
    <scope>NUCLEOTIDE SEQUENCE [LARGE SCALE GENOMIC DNA]</scope>
    <source>
        <strain evidence="8 9">YS10</strain>
        <plasmid evidence="8 9">p1</plasmid>
    </source>
</reference>
<protein>
    <submittedName>
        <fullName evidence="8">DNRLRE domain-containing protein</fullName>
    </submittedName>
</protein>
<evidence type="ECO:0000256" key="3">
    <source>
        <dbReference type="ARBA" id="ARBA00022729"/>
    </source>
</evidence>
<dbReference type="Proteomes" id="UP000682802">
    <property type="component" value="Plasmid p1"/>
</dbReference>
<dbReference type="Pfam" id="PF16315">
    <property type="entry name" value="DUF4955"/>
    <property type="match status" value="1"/>
</dbReference>
<feature type="domain" description="Secretion system C-terminal sorting" evidence="6">
    <location>
        <begin position="1763"/>
        <end position="1833"/>
    </location>
</feature>
<evidence type="ECO:0000313" key="8">
    <source>
        <dbReference type="EMBL" id="QWG10520.1"/>
    </source>
</evidence>
<dbReference type="Pfam" id="PF18962">
    <property type="entry name" value="Por_Secre_tail"/>
    <property type="match status" value="1"/>
</dbReference>
<feature type="domain" description="Carbohydrate-binding module family 96" evidence="7">
    <location>
        <begin position="1581"/>
        <end position="1723"/>
    </location>
</feature>
<feature type="signal peptide" evidence="4">
    <location>
        <begin position="1"/>
        <end position="24"/>
    </location>
</feature>
<evidence type="ECO:0000256" key="4">
    <source>
        <dbReference type="SAM" id="SignalP"/>
    </source>
</evidence>
<dbReference type="Pfam" id="PF24517">
    <property type="entry name" value="CBM96"/>
    <property type="match status" value="2"/>
</dbReference>
<keyword evidence="3 4" id="KW-0732">Signal</keyword>
<accession>A0ABX8H5Q6</accession>
<sequence length="1835" mass="200647">MKKKLLFSFFALSFLTTLCFESFAQTEIAFEQGTQSKPQADEEISSGLNGYTSSTNYLTSTYSGSMWLQTWSVSGINILSESGASKFTYFPSVKPQKKAFTSYLCTEGINVDQAKDILLNYSGLYRFGSNAHQDVSILVTDTDPTSDLSGHTNWQVLSTQVDDIFFNQVKNASGGYDVLDLESLTQGEVSISDYGVGKEKIWIAFKYESFNELTSRQIYLASVKITVENEETEAAPTDLAFTATEIIENTVPTSTVGTVSYTGTNTIVSLVENKFTPGVHKKAYVTNPSSDGLNGFTNASSITPEYQGASYTKIWSTQKITLNGEEVYYPLIKNGNGTDATKEAFTSYLLLDRAIDVSDISNLVLEYGGASRYGTLSDNSLEIVVSTTAPVNPLTHSGWQVVKENVSADFLKLDNFNLDDLSGINVTNLDLSAYILGNTKLWVAFRATYSDTNIKNTILPICNVTTTSNPTYRLSGNDVILNKSLDYFTRPSGFTITAANAGGATASSFNVDVIPVPAFATTPESPEITEGDAGIEVATIVEEDKGLAVTYTLEGDDANLFTLTEGTITTAEALEAATQPTASLIIKGTADNGQITTLEVQVRINSTISLVVGGNTSDQQEINEDDITESFLIGELTTEGGAENATYTYSISGEDAAVVSINESNEIVFNEKPSVGTYTFNIVVTNTVDQSEIVFPYTVTITESIAPPVATEWIPEIWKDFQEKGDKSILPNFSYAGYHNSEIEIPTLSVTHNAVDFGILPNDNKDDAVALNTAFEEMGKAGGGVLLLPKGQYDFLTNPEDLVTINFSKSNIVLRGEGQGEDGTVLYFHNQIPRKGTEFGTFGMRIWGRSGTEVAKLEKTAIQGDRHLIVDTETALKAGDFILITVKNAEGDDMASRKMVFPLAKDDRWSSFNRSTAFQWSVEVINVNGKHISIKEPLPIDLETRYETVISTTNYTTETGIENLRFSSAWSGEYKHHGKNEDGSQEDEKTVYEMDYGWCALQLSKLSNSWVKDVTFENFTWDLNTSLSKGLTLQGINVIGKDGHHGIKVNGYGNVLKDAKISAFRTHPIGGTGIMVGNVFTNIELGDYDGTVDFHGGGFPAANLIENVNNIRCEGSGAMENMPNSGIANVFWNLEVPNEISAIENEFFYAWWMALLGQEEQSYLMYPQSKVIGVYNPEASNVQIAGSRADRATSGIYVEGLNKKGVYPASVFQQQLTDRLAKGTLVFGISIDGKQIEEFSPETENYFVAHTSTEAVMPTLIVDTDASNTVTITPKHSVNGSTHQIEVSSADGISKVYTIHYGFSNTENKTYASRKDVMVRGGSNSSKNYFDNSKIEIVAATNSTYLREALLSFNVSSLMNLDTLTEVNLNITGRAYKGTSVSYEVVAAAVDFDETTVTFDAKPEGLFKRVGFIELYQSDEDQLISIPLNLGEISEADSVQTFIIREITNILDTDGKAIFTSIYRSSVVANAPYISAFQFKPKQVELITSAEISSATYSIIHPTEATEMGEIEGIDIAQSKAQFLEDVIAPEGGSITVIAPSTHQIVADVYAGCIVESISQDGNLVYQYKVIAKENFAADIIDDTYVTSQYPTENFATSNYLEIGSNDKATYLKFDLSVMESVDKVMLKLYADKTNMSEDSDINVFGSTATSWFANEVSYSTTLGTSGSDLVADDAAILAENTIPSMEHNGNQIDYYFDVSDYVKAALEQGSKEVTFKVTGSNWVRFSSSYSVDEQVPELIFEGIYRENGPTSIGDVWNADVVLYPVPATTQLTLKMTTVKEGTKAVFFNGMGQQVMSRDIKAQETVIRLDTLSSGMYYVNIISDGEIILKKFIKQ</sequence>
<dbReference type="EMBL" id="CP076130">
    <property type="protein sequence ID" value="QWG10520.1"/>
    <property type="molecule type" value="Genomic_DNA"/>
</dbReference>
<dbReference type="InterPro" id="IPR026444">
    <property type="entry name" value="Secre_tail"/>
</dbReference>
<gene>
    <name evidence="8" type="ORF">KM029_26465</name>
</gene>
<dbReference type="NCBIfam" id="TIGR04183">
    <property type="entry name" value="Por_Secre_tail"/>
    <property type="match status" value="1"/>
</dbReference>
<comment type="subcellular location">
    <subcellularLocation>
        <location evidence="1">Secreted</location>
    </subcellularLocation>
</comment>
<dbReference type="NCBIfam" id="NF033679">
    <property type="entry name" value="DNRLRE_dom"/>
    <property type="match status" value="2"/>
</dbReference>
<proteinExistence type="predicted"/>
<feature type="domain" description="Carbohydrate-binding module family 96" evidence="7">
    <location>
        <begin position="1309"/>
        <end position="1404"/>
    </location>
</feature>
<evidence type="ECO:0000313" key="9">
    <source>
        <dbReference type="Proteomes" id="UP000682802"/>
    </source>
</evidence>
<evidence type="ECO:0000259" key="7">
    <source>
        <dbReference type="Pfam" id="PF24517"/>
    </source>
</evidence>
<dbReference type="RefSeq" id="WP_144077005.1">
    <property type="nucleotide sequence ID" value="NZ_CP076130.1"/>
</dbReference>
<evidence type="ECO:0000259" key="6">
    <source>
        <dbReference type="Pfam" id="PF18962"/>
    </source>
</evidence>
<dbReference type="InterPro" id="IPR055372">
    <property type="entry name" value="CBM96"/>
</dbReference>
<evidence type="ECO:0000256" key="1">
    <source>
        <dbReference type="ARBA" id="ARBA00004613"/>
    </source>
</evidence>
<name>A0ABX8H5Q6_9BACT</name>
<dbReference type="InterPro" id="IPR012334">
    <property type="entry name" value="Pectin_lyas_fold"/>
</dbReference>
<keyword evidence="2" id="KW-0964">Secreted</keyword>
<geneLocation type="plasmid" evidence="8 9">
    <name>p1</name>
</geneLocation>